<protein>
    <submittedName>
        <fullName evidence="2">ARAD1D24992p</fullName>
    </submittedName>
</protein>
<evidence type="ECO:0000313" key="2">
    <source>
        <dbReference type="EMBL" id="CDP38020.1"/>
    </source>
</evidence>
<reference evidence="2" key="2">
    <citation type="submission" date="2014-06" db="EMBL/GenBank/DDBJ databases">
        <title>The complete genome of Blastobotrys (Arxula) adeninivorans LS3 - a yeast of biotechnological interest.</title>
        <authorList>
            <person name="Kunze G."/>
            <person name="Gaillardin C."/>
            <person name="Czernicka M."/>
            <person name="Durrens P."/>
            <person name="Martin T."/>
            <person name="Boer E."/>
            <person name="Gabaldon T."/>
            <person name="Cruz J."/>
            <person name="Talla E."/>
            <person name="Marck C."/>
            <person name="Goffeau A."/>
            <person name="Barbe V."/>
            <person name="Baret P."/>
            <person name="Baronian K."/>
            <person name="Beier S."/>
            <person name="Bleykasten C."/>
            <person name="Bode R."/>
            <person name="Casaregola S."/>
            <person name="Despons L."/>
            <person name="Fairhead C."/>
            <person name="Giersberg M."/>
            <person name="Gierski P."/>
            <person name="Hahnel U."/>
            <person name="Hartmann A."/>
            <person name="Jankowska D."/>
            <person name="Jubin C."/>
            <person name="Jung P."/>
            <person name="Lafontaine I."/>
            <person name="Leh-Louis V."/>
            <person name="Lemaire M."/>
            <person name="Marcet-Houben M."/>
            <person name="Mascher M."/>
            <person name="Morel G."/>
            <person name="Richard G.-F."/>
            <person name="Riechen J."/>
            <person name="Sacerdot C."/>
            <person name="Sarkar A."/>
            <person name="Savel G."/>
            <person name="Schacherer J."/>
            <person name="Sherman D."/>
            <person name="Straub M.-L."/>
            <person name="Stein N."/>
            <person name="Thierry A."/>
            <person name="Trautwein-Schult A."/>
            <person name="Westhof E."/>
            <person name="Worch S."/>
            <person name="Dujon B."/>
            <person name="Souciet J.-L."/>
            <person name="Wincker P."/>
            <person name="Scholz U."/>
            <person name="Neuveglise N."/>
        </authorList>
    </citation>
    <scope>NUCLEOTIDE SEQUENCE</scope>
    <source>
        <strain evidence="2">LS3</strain>
    </source>
</reference>
<organism evidence="2">
    <name type="scientific">Blastobotrys adeninivorans</name>
    <name type="common">Yeast</name>
    <name type="synonym">Arxula adeninivorans</name>
    <dbReference type="NCBI Taxonomy" id="409370"/>
    <lineage>
        <taxon>Eukaryota</taxon>
        <taxon>Fungi</taxon>
        <taxon>Dikarya</taxon>
        <taxon>Ascomycota</taxon>
        <taxon>Saccharomycotina</taxon>
        <taxon>Dipodascomycetes</taxon>
        <taxon>Dipodascales</taxon>
        <taxon>Trichomonascaceae</taxon>
        <taxon>Blastobotrys</taxon>
    </lineage>
</organism>
<reference evidence="2" key="1">
    <citation type="submission" date="2014-02" db="EMBL/GenBank/DDBJ databases">
        <authorList>
            <person name="Genoscope - CEA"/>
        </authorList>
    </citation>
    <scope>NUCLEOTIDE SEQUENCE</scope>
    <source>
        <strain evidence="2">LS3</strain>
    </source>
</reference>
<feature type="region of interest" description="Disordered" evidence="1">
    <location>
        <begin position="53"/>
        <end position="88"/>
    </location>
</feature>
<feature type="compositionally biased region" description="Basic and acidic residues" evidence="1">
    <location>
        <begin position="53"/>
        <end position="82"/>
    </location>
</feature>
<evidence type="ECO:0000256" key="1">
    <source>
        <dbReference type="SAM" id="MobiDB-lite"/>
    </source>
</evidence>
<dbReference type="EMBL" id="HG937694">
    <property type="protein sequence ID" value="CDP38020.1"/>
    <property type="molecule type" value="Genomic_DNA"/>
</dbReference>
<dbReference type="AlphaFoldDB" id="A0A060TA78"/>
<accession>A0A060TA78</accession>
<sequence>MNIGTKRYLLGIYRYLAHETFRNAPDTRAALEWTVRLQYYFRIVLQRLQRAAEEEQRTENERAATERRVRYERRVARREATHTRPNGN</sequence>
<proteinExistence type="predicted"/>
<name>A0A060TA78_BLAAD</name>
<gene>
    <name evidence="2" type="ORF">GNLVRS02_ARAD1D24992g</name>
</gene>